<feature type="domain" description="F-box" evidence="2">
    <location>
        <begin position="91"/>
        <end position="140"/>
    </location>
</feature>
<dbReference type="SMART" id="SM00256">
    <property type="entry name" value="FBOX"/>
    <property type="match status" value="1"/>
</dbReference>
<name>A0A4S8LYU8_DENBC</name>
<evidence type="ECO:0000256" key="1">
    <source>
        <dbReference type="SAM" id="MobiDB-lite"/>
    </source>
</evidence>
<protein>
    <recommendedName>
        <fullName evidence="2">F-box domain-containing protein</fullName>
    </recommendedName>
</protein>
<evidence type="ECO:0000313" key="4">
    <source>
        <dbReference type="Proteomes" id="UP000297245"/>
    </source>
</evidence>
<gene>
    <name evidence="3" type="ORF">K435DRAFT_724385</name>
</gene>
<dbReference type="AlphaFoldDB" id="A0A4S8LYU8"/>
<reference evidence="3 4" key="1">
    <citation type="journal article" date="2019" name="Nat. Ecol. Evol.">
        <title>Megaphylogeny resolves global patterns of mushroom evolution.</title>
        <authorList>
            <person name="Varga T."/>
            <person name="Krizsan K."/>
            <person name="Foldi C."/>
            <person name="Dima B."/>
            <person name="Sanchez-Garcia M."/>
            <person name="Sanchez-Ramirez S."/>
            <person name="Szollosi G.J."/>
            <person name="Szarkandi J.G."/>
            <person name="Papp V."/>
            <person name="Albert L."/>
            <person name="Andreopoulos W."/>
            <person name="Angelini C."/>
            <person name="Antonin V."/>
            <person name="Barry K.W."/>
            <person name="Bougher N.L."/>
            <person name="Buchanan P."/>
            <person name="Buyck B."/>
            <person name="Bense V."/>
            <person name="Catcheside P."/>
            <person name="Chovatia M."/>
            <person name="Cooper J."/>
            <person name="Damon W."/>
            <person name="Desjardin D."/>
            <person name="Finy P."/>
            <person name="Geml J."/>
            <person name="Haridas S."/>
            <person name="Hughes K."/>
            <person name="Justo A."/>
            <person name="Karasinski D."/>
            <person name="Kautmanova I."/>
            <person name="Kiss B."/>
            <person name="Kocsube S."/>
            <person name="Kotiranta H."/>
            <person name="LaButti K.M."/>
            <person name="Lechner B.E."/>
            <person name="Liimatainen K."/>
            <person name="Lipzen A."/>
            <person name="Lukacs Z."/>
            <person name="Mihaltcheva S."/>
            <person name="Morgado L.N."/>
            <person name="Niskanen T."/>
            <person name="Noordeloos M.E."/>
            <person name="Ohm R.A."/>
            <person name="Ortiz-Santana B."/>
            <person name="Ovrebo C."/>
            <person name="Racz N."/>
            <person name="Riley R."/>
            <person name="Savchenko A."/>
            <person name="Shiryaev A."/>
            <person name="Soop K."/>
            <person name="Spirin V."/>
            <person name="Szebenyi C."/>
            <person name="Tomsovsky M."/>
            <person name="Tulloss R.E."/>
            <person name="Uehling J."/>
            <person name="Grigoriev I.V."/>
            <person name="Vagvolgyi C."/>
            <person name="Papp T."/>
            <person name="Martin F.M."/>
            <person name="Miettinen O."/>
            <person name="Hibbett D.S."/>
            <person name="Nagy L.G."/>
        </authorList>
    </citation>
    <scope>NUCLEOTIDE SEQUENCE [LARGE SCALE GENOMIC DNA]</scope>
    <source>
        <strain evidence="3 4">CBS 962.96</strain>
    </source>
</reference>
<proteinExistence type="predicted"/>
<keyword evidence="4" id="KW-1185">Reference proteome</keyword>
<feature type="compositionally biased region" description="Polar residues" evidence="1">
    <location>
        <begin position="36"/>
        <end position="54"/>
    </location>
</feature>
<dbReference type="OrthoDB" id="2322499at2759"/>
<dbReference type="Pfam" id="PF00646">
    <property type="entry name" value="F-box"/>
    <property type="match status" value="1"/>
</dbReference>
<dbReference type="Proteomes" id="UP000297245">
    <property type="component" value="Unassembled WGS sequence"/>
</dbReference>
<sequence length="725" mass="84779">MTRKSARLKSKRKAESQVDPHTTAATEPPQKRIKSSKVQDSNGDQQVSEPSPSSSRKKTRASGNSSKEKATKLVPVDERSKKVRGRRGILHKLATEMPLDVIFEIFAHLRPLDILRLSRTSRDLHNLLTSRSSEHVWRNARLNVEGLPPLPTDLNEIQYAKLVFDTICQVCRHHCPTVFWDARVRCCNKCAHKRLLPGDELYKKSAEFDKIRPYVPRERIVQKGGLQEHFLFSAFRRILSDYRKSVPKVRNDEGERVDDAQKLAVWKQSMSTKRTEHQHYTRLCEQWSRGQRISRSDELCDIRIQRKNQIEERLIELGWGPDLACLLRENRGGHFWNHQLIRQSKPLTDRVWDRIAPTLFEQLQPTRDRRLQIEQTNALKSRYKALKKCYDVYIFEQNLKQSGYPPFGDVIESNIGYDIIFNTPYDQTLPENAFDEELKMLPNFMDDWKQRKRQELVEMVQKNIPEATVDTLSLAKTVFFCQSCNDLLWYPGVLEHCCYTGRYWQRPNLDRYRGLNPYVECEADPWNKHPTRISFSPQYSMALSSTMQACGLDPDTASREDLDSLDDVILVCKSCSRPGRSATKRLFMRWSRAVSYSNFVSFIQWGYLAHRLPSKFLHIHRFGQSHVPTLVKPSERLQRDLINFEQSGRWGRGAIYICNYCPDTPTGKQNREYDDLCSHLRREHGKAQFTRKDWNWVPSMRFPDKAPDDAFLEWPVDDSNDMPQV</sequence>
<feature type="compositionally biased region" description="Basic and acidic residues" evidence="1">
    <location>
        <begin position="66"/>
        <end position="80"/>
    </location>
</feature>
<feature type="compositionally biased region" description="Basic residues" evidence="1">
    <location>
        <begin position="1"/>
        <end position="12"/>
    </location>
</feature>
<dbReference type="InterPro" id="IPR001810">
    <property type="entry name" value="F-box_dom"/>
</dbReference>
<dbReference type="SUPFAM" id="SSF81383">
    <property type="entry name" value="F-box domain"/>
    <property type="match status" value="1"/>
</dbReference>
<dbReference type="InterPro" id="IPR036047">
    <property type="entry name" value="F-box-like_dom_sf"/>
</dbReference>
<dbReference type="PROSITE" id="PS50181">
    <property type="entry name" value="FBOX"/>
    <property type="match status" value="1"/>
</dbReference>
<accession>A0A4S8LYU8</accession>
<dbReference type="EMBL" id="ML179218">
    <property type="protein sequence ID" value="THU94671.1"/>
    <property type="molecule type" value="Genomic_DNA"/>
</dbReference>
<evidence type="ECO:0000313" key="3">
    <source>
        <dbReference type="EMBL" id="THU94671.1"/>
    </source>
</evidence>
<feature type="region of interest" description="Disordered" evidence="1">
    <location>
        <begin position="1"/>
        <end position="81"/>
    </location>
</feature>
<organism evidence="3 4">
    <name type="scientific">Dendrothele bispora (strain CBS 962.96)</name>
    <dbReference type="NCBI Taxonomy" id="1314807"/>
    <lineage>
        <taxon>Eukaryota</taxon>
        <taxon>Fungi</taxon>
        <taxon>Dikarya</taxon>
        <taxon>Basidiomycota</taxon>
        <taxon>Agaricomycotina</taxon>
        <taxon>Agaricomycetes</taxon>
        <taxon>Agaricomycetidae</taxon>
        <taxon>Agaricales</taxon>
        <taxon>Agaricales incertae sedis</taxon>
        <taxon>Dendrothele</taxon>
    </lineage>
</organism>
<dbReference type="CDD" id="cd09917">
    <property type="entry name" value="F-box_SF"/>
    <property type="match status" value="1"/>
</dbReference>
<evidence type="ECO:0000259" key="2">
    <source>
        <dbReference type="PROSITE" id="PS50181"/>
    </source>
</evidence>